<dbReference type="AlphaFoldDB" id="A0A7C9HS56"/>
<accession>A0A7C9HS56</accession>
<sequence>MMYLAATSSSLHGAHPRIHVMTGPRTGGLRPLGEGRLWASDNDAYSGRFCPERFGRHLQRLLPHAQRCLFVAAPDFPGDPDSTLACWRACMPHLALEFPYPFAFVAQTGCVPEDIPGDAGALFLAGHDAWREGQAGADLIQHAREALGLHVHIGRVNSASRLRHFAGLGAHSADGTYLSYQGVTRGLAVIGRWLDQTPGVAP</sequence>
<evidence type="ECO:0000313" key="1">
    <source>
        <dbReference type="EMBL" id="MVN87529.1"/>
    </source>
</evidence>
<evidence type="ECO:0000313" key="2">
    <source>
        <dbReference type="Proteomes" id="UP000483286"/>
    </source>
</evidence>
<protein>
    <submittedName>
        <fullName evidence="1">Uncharacterized protein</fullName>
    </submittedName>
</protein>
<comment type="caution">
    <text evidence="1">The sequence shown here is derived from an EMBL/GenBank/DDBJ whole genome shotgun (WGS) entry which is preliminary data.</text>
</comment>
<organism evidence="1 2">
    <name type="scientific">Deinococcus arboris</name>
    <dbReference type="NCBI Taxonomy" id="2682977"/>
    <lineage>
        <taxon>Bacteria</taxon>
        <taxon>Thermotogati</taxon>
        <taxon>Deinococcota</taxon>
        <taxon>Deinococci</taxon>
        <taxon>Deinococcales</taxon>
        <taxon>Deinococcaceae</taxon>
        <taxon>Deinococcus</taxon>
    </lineage>
</organism>
<dbReference type="RefSeq" id="WP_157459584.1">
    <property type="nucleotide sequence ID" value="NZ_WQLB01000015.1"/>
</dbReference>
<name>A0A7C9HS56_9DEIO</name>
<reference evidence="1 2" key="1">
    <citation type="submission" date="2019-12" db="EMBL/GenBank/DDBJ databases">
        <title>Deinococcus sp. HMF7620 Genome sequencing and assembly.</title>
        <authorList>
            <person name="Kang H."/>
            <person name="Kim H."/>
            <person name="Joh K."/>
        </authorList>
    </citation>
    <scope>NUCLEOTIDE SEQUENCE [LARGE SCALE GENOMIC DNA]</scope>
    <source>
        <strain evidence="1 2">HMF7620</strain>
    </source>
</reference>
<dbReference type="EMBL" id="WQLB01000015">
    <property type="protein sequence ID" value="MVN87529.1"/>
    <property type="molecule type" value="Genomic_DNA"/>
</dbReference>
<keyword evidence="2" id="KW-1185">Reference proteome</keyword>
<dbReference type="Proteomes" id="UP000483286">
    <property type="component" value="Unassembled WGS sequence"/>
</dbReference>
<gene>
    <name evidence="1" type="ORF">GO986_12210</name>
</gene>
<proteinExistence type="predicted"/>